<evidence type="ECO:0000256" key="1">
    <source>
        <dbReference type="SAM" id="MobiDB-lite"/>
    </source>
</evidence>
<dbReference type="AlphaFoldDB" id="D1AAW6"/>
<evidence type="ECO:0000313" key="3">
    <source>
        <dbReference type="Proteomes" id="UP000001918"/>
    </source>
</evidence>
<feature type="region of interest" description="Disordered" evidence="1">
    <location>
        <begin position="1"/>
        <end position="36"/>
    </location>
</feature>
<gene>
    <name evidence="2" type="ordered locus">Tcur_1550</name>
</gene>
<dbReference type="Proteomes" id="UP000001918">
    <property type="component" value="Chromosome"/>
</dbReference>
<reference evidence="2 3" key="1">
    <citation type="journal article" date="2011" name="Stand. Genomic Sci.">
        <title>Complete genome sequence of Thermomonospora curvata type strain (B9).</title>
        <authorList>
            <person name="Chertkov O."/>
            <person name="Sikorski J."/>
            <person name="Nolan M."/>
            <person name="Lapidus A."/>
            <person name="Lucas S."/>
            <person name="Del Rio T.G."/>
            <person name="Tice H."/>
            <person name="Cheng J.F."/>
            <person name="Goodwin L."/>
            <person name="Pitluck S."/>
            <person name="Liolios K."/>
            <person name="Ivanova N."/>
            <person name="Mavromatis K."/>
            <person name="Mikhailova N."/>
            <person name="Ovchinnikova G."/>
            <person name="Pati A."/>
            <person name="Chen A."/>
            <person name="Palaniappan K."/>
            <person name="Djao O.D."/>
            <person name="Land M."/>
            <person name="Hauser L."/>
            <person name="Chang Y.J."/>
            <person name="Jeffries C.D."/>
            <person name="Brettin T."/>
            <person name="Han C."/>
            <person name="Detter J.C."/>
            <person name="Rohde M."/>
            <person name="Goker M."/>
            <person name="Woyke T."/>
            <person name="Bristow J."/>
            <person name="Eisen J.A."/>
            <person name="Markowitz V."/>
            <person name="Hugenholtz P."/>
            <person name="Klenk H.P."/>
            <person name="Kyrpides N.C."/>
        </authorList>
    </citation>
    <scope>NUCLEOTIDE SEQUENCE [LARGE SCALE GENOMIC DNA]</scope>
    <source>
        <strain evidence="3">ATCC 19995 / DSM 43183 / JCM 3096 / KCTC 9072 / NBRC 15933 / NCIMB 10081 / Henssen B9</strain>
    </source>
</reference>
<dbReference type="HOGENOM" id="CLU_3359014_0_0_11"/>
<sequence>MNEHTAKESVASARLQPAEHRKTAHAHEPTKGKGGV</sequence>
<organism evidence="2 3">
    <name type="scientific">Thermomonospora curvata (strain ATCC 19995 / DSM 43183 / JCM 3096 / KCTC 9072 / NBRC 15933 / NCIMB 10081 / Henssen B9)</name>
    <dbReference type="NCBI Taxonomy" id="471852"/>
    <lineage>
        <taxon>Bacteria</taxon>
        <taxon>Bacillati</taxon>
        <taxon>Actinomycetota</taxon>
        <taxon>Actinomycetes</taxon>
        <taxon>Streptosporangiales</taxon>
        <taxon>Thermomonosporaceae</taxon>
        <taxon>Thermomonospora</taxon>
    </lineage>
</organism>
<feature type="compositionally biased region" description="Basic and acidic residues" evidence="1">
    <location>
        <begin position="17"/>
        <end position="36"/>
    </location>
</feature>
<protein>
    <submittedName>
        <fullName evidence="2">Uncharacterized protein</fullName>
    </submittedName>
</protein>
<accession>D1AAW6</accession>
<dbReference type="KEGG" id="tcu:Tcur_1550"/>
<proteinExistence type="predicted"/>
<evidence type="ECO:0000313" key="2">
    <source>
        <dbReference type="EMBL" id="ACY97126.1"/>
    </source>
</evidence>
<dbReference type="EMBL" id="CP001738">
    <property type="protein sequence ID" value="ACY97126.1"/>
    <property type="molecule type" value="Genomic_DNA"/>
</dbReference>
<name>D1AAW6_THECD</name>
<keyword evidence="3" id="KW-1185">Reference proteome</keyword>